<sequence length="81" mass="9016">MTSLDQHDIITQISSAALRHKQTNKSHNNDHNDVVISSEDEAEALALPLLQHGRLLLDHVVTAWTQHRCIVGQPSFPDGEN</sequence>
<evidence type="ECO:0000313" key="1">
    <source>
        <dbReference type="EMBL" id="TNN55351.1"/>
    </source>
</evidence>
<dbReference type="EMBL" id="SRLO01000458">
    <property type="protein sequence ID" value="TNN55351.1"/>
    <property type="molecule type" value="Genomic_DNA"/>
</dbReference>
<keyword evidence="2" id="KW-1185">Reference proteome</keyword>
<dbReference type="AlphaFoldDB" id="A0A4Z2GPZ1"/>
<evidence type="ECO:0000313" key="2">
    <source>
        <dbReference type="Proteomes" id="UP000314294"/>
    </source>
</evidence>
<proteinExistence type="predicted"/>
<name>A0A4Z2GPZ1_9TELE</name>
<gene>
    <name evidence="1" type="ORF">EYF80_034424</name>
</gene>
<reference evidence="1 2" key="1">
    <citation type="submission" date="2019-03" db="EMBL/GenBank/DDBJ databases">
        <title>First draft genome of Liparis tanakae, snailfish: a comprehensive survey of snailfish specific genes.</title>
        <authorList>
            <person name="Kim W."/>
            <person name="Song I."/>
            <person name="Jeong J.-H."/>
            <person name="Kim D."/>
            <person name="Kim S."/>
            <person name="Ryu S."/>
            <person name="Song J.Y."/>
            <person name="Lee S.K."/>
        </authorList>
    </citation>
    <scope>NUCLEOTIDE SEQUENCE [LARGE SCALE GENOMIC DNA]</scope>
    <source>
        <tissue evidence="1">Muscle</tissue>
    </source>
</reference>
<protein>
    <submittedName>
        <fullName evidence="1">Uncharacterized protein</fullName>
    </submittedName>
</protein>
<organism evidence="1 2">
    <name type="scientific">Liparis tanakae</name>
    <name type="common">Tanaka's snailfish</name>
    <dbReference type="NCBI Taxonomy" id="230148"/>
    <lineage>
        <taxon>Eukaryota</taxon>
        <taxon>Metazoa</taxon>
        <taxon>Chordata</taxon>
        <taxon>Craniata</taxon>
        <taxon>Vertebrata</taxon>
        <taxon>Euteleostomi</taxon>
        <taxon>Actinopterygii</taxon>
        <taxon>Neopterygii</taxon>
        <taxon>Teleostei</taxon>
        <taxon>Neoteleostei</taxon>
        <taxon>Acanthomorphata</taxon>
        <taxon>Eupercaria</taxon>
        <taxon>Perciformes</taxon>
        <taxon>Cottioidei</taxon>
        <taxon>Cottales</taxon>
        <taxon>Liparidae</taxon>
        <taxon>Liparis</taxon>
    </lineage>
</organism>
<comment type="caution">
    <text evidence="1">The sequence shown here is derived from an EMBL/GenBank/DDBJ whole genome shotgun (WGS) entry which is preliminary data.</text>
</comment>
<accession>A0A4Z2GPZ1</accession>
<dbReference type="Proteomes" id="UP000314294">
    <property type="component" value="Unassembled WGS sequence"/>
</dbReference>